<dbReference type="Proteomes" id="UP000306229">
    <property type="component" value="Chromosome"/>
</dbReference>
<evidence type="ECO:0000313" key="3">
    <source>
        <dbReference type="Proteomes" id="UP000306229"/>
    </source>
</evidence>
<dbReference type="Gene3D" id="3.90.550.10">
    <property type="entry name" value="Spore Coat Polysaccharide Biosynthesis Protein SpsA, Chain A"/>
    <property type="match status" value="1"/>
</dbReference>
<dbReference type="OrthoDB" id="396512at2"/>
<proteinExistence type="predicted"/>
<dbReference type="SUPFAM" id="SSF53448">
    <property type="entry name" value="Nucleotide-diphospho-sugar transferases"/>
    <property type="match status" value="1"/>
</dbReference>
<name>A0A5B7TV39_9FLAO</name>
<dbReference type="EMBL" id="CP040749">
    <property type="protein sequence ID" value="QCX39143.1"/>
    <property type="molecule type" value="Genomic_DNA"/>
</dbReference>
<keyword evidence="2" id="KW-0808">Transferase</keyword>
<sequence>MILSFIIPMYNAEQYIEQCLYSIIEQPINKNTFEIILINDGSTDNSLSKANEISKKHKNITVYDQENIGLSATRNRGIELAKGEYIWFIDADDYIIHNTVNSLLECLKNHNLDILEFQYIRTESRILNVSRHNKPSFTDIKVLNGKKYVATGGYNESCCISIYRRQLILEIGLKFIEGRVMEDMVFNAEIVPKANRIAYFPLDAYRYVINPNSIWTNKESNAHRKSITDFIFMTKKISGFIKTYKQNGIGTKIIESKQQEMLFNISKRLLTSDFTISEINIMIGDLYKYKLYPLKKYKGISRLRKLETCIFNRKLLFLLSIRIYRFFKKPIDHFIIRKYRQKREKLIKETTVNI</sequence>
<dbReference type="Pfam" id="PF00535">
    <property type="entry name" value="Glycos_transf_2"/>
    <property type="match status" value="1"/>
</dbReference>
<evidence type="ECO:0000259" key="1">
    <source>
        <dbReference type="Pfam" id="PF00535"/>
    </source>
</evidence>
<dbReference type="InterPro" id="IPR029044">
    <property type="entry name" value="Nucleotide-diphossugar_trans"/>
</dbReference>
<gene>
    <name evidence="2" type="ORF">FF125_12105</name>
</gene>
<dbReference type="RefSeq" id="WP_138950008.1">
    <property type="nucleotide sequence ID" value="NZ_CP040749.1"/>
</dbReference>
<dbReference type="PANTHER" id="PTHR22916">
    <property type="entry name" value="GLYCOSYLTRANSFERASE"/>
    <property type="match status" value="1"/>
</dbReference>
<dbReference type="AlphaFoldDB" id="A0A5B7TV39"/>
<accession>A0A5B7TV39</accession>
<dbReference type="CDD" id="cd00761">
    <property type="entry name" value="Glyco_tranf_GTA_type"/>
    <property type="match status" value="1"/>
</dbReference>
<evidence type="ECO:0000313" key="2">
    <source>
        <dbReference type="EMBL" id="QCX39143.1"/>
    </source>
</evidence>
<organism evidence="2 3">
    <name type="scientific">Aureibaculum algae</name>
    <dbReference type="NCBI Taxonomy" id="2584122"/>
    <lineage>
        <taxon>Bacteria</taxon>
        <taxon>Pseudomonadati</taxon>
        <taxon>Bacteroidota</taxon>
        <taxon>Flavobacteriia</taxon>
        <taxon>Flavobacteriales</taxon>
        <taxon>Flavobacteriaceae</taxon>
        <taxon>Aureibaculum</taxon>
    </lineage>
</organism>
<dbReference type="PANTHER" id="PTHR22916:SF3">
    <property type="entry name" value="UDP-GLCNAC:BETAGAL BETA-1,3-N-ACETYLGLUCOSAMINYLTRANSFERASE-LIKE PROTEIN 1"/>
    <property type="match status" value="1"/>
</dbReference>
<dbReference type="InterPro" id="IPR001173">
    <property type="entry name" value="Glyco_trans_2-like"/>
</dbReference>
<keyword evidence="3" id="KW-1185">Reference proteome</keyword>
<dbReference type="KEGG" id="fbe:FF125_12105"/>
<reference evidence="2 3" key="1">
    <citation type="submission" date="2019-05" db="EMBL/GenBank/DDBJ databases">
        <title>Algicella ahnfeltiae gen. nov., sp. nov., a novel marine bacterium of the family Flavobacteriaceae isolated from a red alga.</title>
        <authorList>
            <person name="Nedashkovskaya O.I."/>
            <person name="Kukhlevskiy A.D."/>
            <person name="Kim S.-G."/>
            <person name="Zhukova N.V."/>
            <person name="Mikhailov V.V."/>
        </authorList>
    </citation>
    <scope>NUCLEOTIDE SEQUENCE [LARGE SCALE GENOMIC DNA]</scope>
    <source>
        <strain evidence="2 3">10Alg115</strain>
    </source>
</reference>
<feature type="domain" description="Glycosyltransferase 2-like" evidence="1">
    <location>
        <begin position="4"/>
        <end position="169"/>
    </location>
</feature>
<protein>
    <submittedName>
        <fullName evidence="2">Glycosyltransferase</fullName>
    </submittedName>
</protein>
<dbReference type="GO" id="GO:0016758">
    <property type="term" value="F:hexosyltransferase activity"/>
    <property type="evidence" value="ECO:0007669"/>
    <property type="project" value="UniProtKB-ARBA"/>
</dbReference>